<dbReference type="Proteomes" id="UP000282674">
    <property type="component" value="Unassembled WGS sequence"/>
</dbReference>
<dbReference type="InterPro" id="IPR052565">
    <property type="entry name" value="Glutaredoxin-like_YDR286C"/>
</dbReference>
<proteinExistence type="predicted"/>
<comment type="caution">
    <text evidence="1">The sequence shown here is derived from an EMBL/GenBank/DDBJ whole genome shotgun (WGS) entry which is preliminary data.</text>
</comment>
<sequence>MLGKPGCHLCDVAREVIARVVADEGVRFEERDITRDEALHAEYWEQIPVTLVNGVQVDYWRVNEARLRAAIAKRRT</sequence>
<name>A0A3M2MDY0_9ACTN</name>
<dbReference type="Pfam" id="PF05768">
    <property type="entry name" value="Glrx-like"/>
    <property type="match status" value="1"/>
</dbReference>
<accession>A0A3M2MDY0</accession>
<reference evidence="1 2" key="1">
    <citation type="submission" date="2018-10" db="EMBL/GenBank/DDBJ databases">
        <title>Isolation from soil.</title>
        <authorList>
            <person name="Hu J."/>
        </authorList>
    </citation>
    <scope>NUCLEOTIDE SEQUENCE [LARGE SCALE GENOMIC DNA]</scope>
    <source>
        <strain evidence="1 2">NEAU-Ht49</strain>
    </source>
</reference>
<dbReference type="InterPro" id="IPR036249">
    <property type="entry name" value="Thioredoxin-like_sf"/>
</dbReference>
<evidence type="ECO:0000313" key="2">
    <source>
        <dbReference type="Proteomes" id="UP000282674"/>
    </source>
</evidence>
<organism evidence="1 2">
    <name type="scientific">Actinomadura harenae</name>
    <dbReference type="NCBI Taxonomy" id="2483351"/>
    <lineage>
        <taxon>Bacteria</taxon>
        <taxon>Bacillati</taxon>
        <taxon>Actinomycetota</taxon>
        <taxon>Actinomycetes</taxon>
        <taxon>Streptosporangiales</taxon>
        <taxon>Thermomonosporaceae</taxon>
        <taxon>Actinomadura</taxon>
    </lineage>
</organism>
<dbReference type="PANTHER" id="PTHR33558:SF1">
    <property type="entry name" value="GLUTAREDOXIN-LIKE PROTEIN C5ORF63 HOMOLOG"/>
    <property type="match status" value="1"/>
</dbReference>
<protein>
    <submittedName>
        <fullName evidence="1">Glutaredoxin family protein</fullName>
    </submittedName>
</protein>
<gene>
    <name evidence="1" type="ORF">EBO15_01975</name>
</gene>
<dbReference type="InterPro" id="IPR008554">
    <property type="entry name" value="Glutaredoxin-like"/>
</dbReference>
<dbReference type="AlphaFoldDB" id="A0A3M2MDY0"/>
<dbReference type="EMBL" id="RFFG01000002">
    <property type="protein sequence ID" value="RMI47731.1"/>
    <property type="molecule type" value="Genomic_DNA"/>
</dbReference>
<dbReference type="SUPFAM" id="SSF52833">
    <property type="entry name" value="Thioredoxin-like"/>
    <property type="match status" value="1"/>
</dbReference>
<dbReference type="Gene3D" id="3.40.30.10">
    <property type="entry name" value="Glutaredoxin"/>
    <property type="match status" value="1"/>
</dbReference>
<evidence type="ECO:0000313" key="1">
    <source>
        <dbReference type="EMBL" id="RMI47731.1"/>
    </source>
</evidence>
<dbReference type="PANTHER" id="PTHR33558">
    <property type="entry name" value="GLUTAREDOXIN-LIKE PROTEIN C5ORF63 HOMOLOG"/>
    <property type="match status" value="1"/>
</dbReference>
<keyword evidence="2" id="KW-1185">Reference proteome</keyword>
<dbReference type="OrthoDB" id="8779161at2"/>